<dbReference type="eggNOG" id="ENOG502ZB5U">
    <property type="taxonomic scope" value="Bacteria"/>
</dbReference>
<dbReference type="RefSeq" id="WP_007642395.1">
    <property type="nucleotide sequence ID" value="NC_020514.1"/>
</dbReference>
<feature type="transmembrane region" description="Helical" evidence="9">
    <location>
        <begin position="240"/>
        <end position="262"/>
    </location>
</feature>
<dbReference type="EMBL" id="CP003837">
    <property type="protein sequence ID" value="AGH46825.1"/>
    <property type="molecule type" value="Genomic_DNA"/>
</dbReference>
<dbReference type="HOGENOM" id="CLU_976103_0_0_6"/>
<feature type="transmembrane region" description="Helical" evidence="9">
    <location>
        <begin position="139"/>
        <end position="158"/>
    </location>
</feature>
<feature type="transmembrane region" description="Helical" evidence="9">
    <location>
        <begin position="105"/>
        <end position="124"/>
    </location>
</feature>
<evidence type="ECO:0000313" key="11">
    <source>
        <dbReference type="Proteomes" id="UP000011864"/>
    </source>
</evidence>
<evidence type="ECO:0000256" key="7">
    <source>
        <dbReference type="ARBA" id="ARBA00023136"/>
    </source>
</evidence>
<keyword evidence="11" id="KW-1185">Reference proteome</keyword>
<dbReference type="AlphaFoldDB" id="K6Z493"/>
<keyword evidence="6 9" id="KW-1133">Transmembrane helix</keyword>
<proteinExistence type="inferred from homology"/>
<evidence type="ECO:0000313" key="10">
    <source>
        <dbReference type="EMBL" id="AGH46825.1"/>
    </source>
</evidence>
<feature type="transmembrane region" description="Helical" evidence="9">
    <location>
        <begin position="210"/>
        <end position="228"/>
    </location>
</feature>
<dbReference type="Pfam" id="PF04143">
    <property type="entry name" value="Sulf_transp"/>
    <property type="match status" value="1"/>
</dbReference>
<reference evidence="10 11" key="1">
    <citation type="journal article" date="2013" name="Genome Announc.">
        <title>Complete Genome Sequence of Glaciecola psychrophila Strain 170T.</title>
        <authorList>
            <person name="Yin J."/>
            <person name="Chen J."/>
            <person name="Liu G."/>
            <person name="Yu Y."/>
            <person name="Song L."/>
            <person name="Wang X."/>
            <person name="Qu X."/>
        </authorList>
    </citation>
    <scope>NUCLEOTIDE SEQUENCE [LARGE SCALE GENOMIC DNA]</scope>
    <source>
        <strain evidence="10 11">170</strain>
    </source>
</reference>
<evidence type="ECO:0000256" key="2">
    <source>
        <dbReference type="ARBA" id="ARBA00022448"/>
    </source>
</evidence>
<dbReference type="Proteomes" id="UP000011864">
    <property type="component" value="Chromosome"/>
</dbReference>
<dbReference type="OrthoDB" id="5868346at2"/>
<evidence type="ECO:0000256" key="9">
    <source>
        <dbReference type="SAM" id="Phobius"/>
    </source>
</evidence>
<keyword evidence="7 9" id="KW-0472">Membrane</keyword>
<keyword evidence="5 9" id="KW-0812">Transmembrane</keyword>
<organism evidence="10 11">
    <name type="scientific">Paraglaciecola psychrophila 170</name>
    <dbReference type="NCBI Taxonomy" id="1129794"/>
    <lineage>
        <taxon>Bacteria</taxon>
        <taxon>Pseudomonadati</taxon>
        <taxon>Pseudomonadota</taxon>
        <taxon>Gammaproteobacteria</taxon>
        <taxon>Alteromonadales</taxon>
        <taxon>Alteromonadaceae</taxon>
        <taxon>Paraglaciecola</taxon>
    </lineage>
</organism>
<keyword evidence="4" id="KW-0997">Cell inner membrane</keyword>
<feature type="transmembrane region" description="Helical" evidence="9">
    <location>
        <begin position="268"/>
        <end position="294"/>
    </location>
</feature>
<sequence length="303" mass="33022">MTIFIGVLLLIFLLGYLAQTTGLCMVRGVTEWKNGDPGFLIAILASGVLAWVAVVTGYYLDLPLQFRVYEPSVLFGIGGVLFGIGAAFNQGCGVSTLSKLSRGDLSMTATIFGWLTGWIILATWRPEISVSPLPLPTNVTYGVLIFLSLLIGIWAFIGDRKRKQLWFGMMGIGLLAGFIFLYQPKWTPSGLLQDLSQAILEKNDTLWPNIERYFLFAGLLIGMFVAAWRTKRFELVTPKLARWMTHLLAGTLMGIGASLAMGGNDSQLLLALPTFSLAGILAVAGIVVGLFIGLDIRKRIIAN</sequence>
<evidence type="ECO:0000256" key="3">
    <source>
        <dbReference type="ARBA" id="ARBA00022475"/>
    </source>
</evidence>
<keyword evidence="2" id="KW-0813">Transport</keyword>
<comment type="similarity">
    <text evidence="8">Belongs to the TsuA/YedE (TC 9.B.102) family.</text>
</comment>
<dbReference type="PATRIC" id="fig|1129794.4.peg.4706"/>
<dbReference type="InterPro" id="IPR007272">
    <property type="entry name" value="Sulf_transp_TsuA/YedE"/>
</dbReference>
<feature type="transmembrane region" description="Helical" evidence="9">
    <location>
        <begin position="165"/>
        <end position="182"/>
    </location>
</feature>
<dbReference type="GO" id="GO:0005886">
    <property type="term" value="C:plasma membrane"/>
    <property type="evidence" value="ECO:0007669"/>
    <property type="project" value="UniProtKB-SubCell"/>
</dbReference>
<protein>
    <submittedName>
        <fullName evidence="10">Uncharacterized protein</fullName>
    </submittedName>
</protein>
<name>K6Z493_9ALTE</name>
<feature type="transmembrane region" description="Helical" evidence="9">
    <location>
        <begin position="38"/>
        <end position="60"/>
    </location>
</feature>
<evidence type="ECO:0000256" key="6">
    <source>
        <dbReference type="ARBA" id="ARBA00022989"/>
    </source>
</evidence>
<gene>
    <name evidence="10" type="ORF">C427_4726</name>
</gene>
<evidence type="ECO:0000256" key="5">
    <source>
        <dbReference type="ARBA" id="ARBA00022692"/>
    </source>
</evidence>
<evidence type="ECO:0000256" key="4">
    <source>
        <dbReference type="ARBA" id="ARBA00022519"/>
    </source>
</evidence>
<evidence type="ECO:0000256" key="1">
    <source>
        <dbReference type="ARBA" id="ARBA00004429"/>
    </source>
</evidence>
<evidence type="ECO:0000256" key="8">
    <source>
        <dbReference type="ARBA" id="ARBA00035655"/>
    </source>
</evidence>
<comment type="subcellular location">
    <subcellularLocation>
        <location evidence="1">Cell inner membrane</location>
        <topology evidence="1">Multi-pass membrane protein</topology>
    </subcellularLocation>
</comment>
<feature type="transmembrane region" description="Helical" evidence="9">
    <location>
        <begin position="72"/>
        <end position="93"/>
    </location>
</feature>
<feature type="transmembrane region" description="Helical" evidence="9">
    <location>
        <begin position="6"/>
        <end position="26"/>
    </location>
</feature>
<accession>K6Z493</accession>
<keyword evidence="3" id="KW-1003">Cell membrane</keyword>
<dbReference type="PANTHER" id="PTHR30574">
    <property type="entry name" value="INNER MEMBRANE PROTEIN YEDE"/>
    <property type="match status" value="1"/>
</dbReference>
<dbReference type="KEGG" id="gps:C427_4726"/>
<dbReference type="PANTHER" id="PTHR30574:SF1">
    <property type="entry name" value="SULPHUR TRANSPORT DOMAIN-CONTAINING PROTEIN"/>
    <property type="match status" value="1"/>
</dbReference>